<evidence type="ECO:0000313" key="3">
    <source>
        <dbReference type="Proteomes" id="UP000261620"/>
    </source>
</evidence>
<dbReference type="Proteomes" id="UP000261620">
    <property type="component" value="Unplaced"/>
</dbReference>
<name>A0A3Q3VXC6_MOLML</name>
<dbReference type="InterPro" id="IPR036691">
    <property type="entry name" value="Endo/exonu/phosph_ase_sf"/>
</dbReference>
<evidence type="ECO:0000313" key="2">
    <source>
        <dbReference type="Ensembl" id="ENSMMOP00000000804.1"/>
    </source>
</evidence>
<feature type="transmembrane region" description="Helical" evidence="1">
    <location>
        <begin position="6"/>
        <end position="22"/>
    </location>
</feature>
<accession>A0A3Q3VXC6</accession>
<organism evidence="2 3">
    <name type="scientific">Mola mola</name>
    <name type="common">Ocean sunfish</name>
    <name type="synonym">Tetraodon mola</name>
    <dbReference type="NCBI Taxonomy" id="94237"/>
    <lineage>
        <taxon>Eukaryota</taxon>
        <taxon>Metazoa</taxon>
        <taxon>Chordata</taxon>
        <taxon>Craniata</taxon>
        <taxon>Vertebrata</taxon>
        <taxon>Euteleostomi</taxon>
        <taxon>Actinopterygii</taxon>
        <taxon>Neopterygii</taxon>
        <taxon>Teleostei</taxon>
        <taxon>Neoteleostei</taxon>
        <taxon>Acanthomorphata</taxon>
        <taxon>Eupercaria</taxon>
        <taxon>Tetraodontiformes</taxon>
        <taxon>Molidae</taxon>
        <taxon>Mola</taxon>
    </lineage>
</organism>
<keyword evidence="1" id="KW-0812">Transmembrane</keyword>
<dbReference type="AlphaFoldDB" id="A0A3Q3VXC6"/>
<proteinExistence type="predicted"/>
<evidence type="ECO:0000256" key="1">
    <source>
        <dbReference type="SAM" id="Phobius"/>
    </source>
</evidence>
<dbReference type="Gene3D" id="3.60.10.10">
    <property type="entry name" value="Endonuclease/exonuclease/phosphatase"/>
    <property type="match status" value="1"/>
</dbReference>
<keyword evidence="3" id="KW-1185">Reference proteome</keyword>
<evidence type="ECO:0008006" key="4">
    <source>
        <dbReference type="Google" id="ProtNLM"/>
    </source>
</evidence>
<reference evidence="2" key="2">
    <citation type="submission" date="2025-09" db="UniProtKB">
        <authorList>
            <consortium name="Ensembl"/>
        </authorList>
    </citation>
    <scope>IDENTIFICATION</scope>
</reference>
<dbReference type="Ensembl" id="ENSMMOT00000000818.1">
    <property type="protein sequence ID" value="ENSMMOP00000000804.1"/>
    <property type="gene ID" value="ENSMMOG00000000690.1"/>
</dbReference>
<dbReference type="STRING" id="94237.ENSMMOP00000000804"/>
<dbReference type="SUPFAM" id="SSF56219">
    <property type="entry name" value="DNase I-like"/>
    <property type="match status" value="1"/>
</dbReference>
<sequence>MFVTYWWNGQCFGILLWLGIFFKNHDVTITKIRHIIPGRLLLIDCLYLGQKFRLINVYTAPERTKKMQLFKKLREIVNVGFNLILCGDFNTVTKDQDRIAATPFQIAREGKLLVEVCKSASLSDLYRVLNPKTIHFTCFDGKTKPELIVYMSPPKFIL</sequence>
<protein>
    <recommendedName>
        <fullName evidence="4">Endonuclease/exonuclease/phosphatase domain-containing protein</fullName>
    </recommendedName>
</protein>
<dbReference type="OMA" id="CKIRREG"/>
<keyword evidence="1" id="KW-1133">Transmembrane helix</keyword>
<keyword evidence="1" id="KW-0472">Membrane</keyword>
<reference evidence="2" key="1">
    <citation type="submission" date="2025-08" db="UniProtKB">
        <authorList>
            <consortium name="Ensembl"/>
        </authorList>
    </citation>
    <scope>IDENTIFICATION</scope>
</reference>